<reference evidence="2" key="1">
    <citation type="submission" date="2016-11" db="UniProtKB">
        <authorList>
            <consortium name="WormBaseParasite"/>
        </authorList>
    </citation>
    <scope>IDENTIFICATION</scope>
</reference>
<keyword evidence="1" id="KW-1185">Reference proteome</keyword>
<evidence type="ECO:0000313" key="1">
    <source>
        <dbReference type="Proteomes" id="UP000095282"/>
    </source>
</evidence>
<organism evidence="1 2">
    <name type="scientific">Caenorhabditis tropicalis</name>
    <dbReference type="NCBI Taxonomy" id="1561998"/>
    <lineage>
        <taxon>Eukaryota</taxon>
        <taxon>Metazoa</taxon>
        <taxon>Ecdysozoa</taxon>
        <taxon>Nematoda</taxon>
        <taxon>Chromadorea</taxon>
        <taxon>Rhabditida</taxon>
        <taxon>Rhabditina</taxon>
        <taxon>Rhabditomorpha</taxon>
        <taxon>Rhabditoidea</taxon>
        <taxon>Rhabditidae</taxon>
        <taxon>Peloderinae</taxon>
        <taxon>Caenorhabditis</taxon>
    </lineage>
</organism>
<dbReference type="Proteomes" id="UP000095282">
    <property type="component" value="Unplaced"/>
</dbReference>
<dbReference type="AlphaFoldDB" id="A0A1I7U712"/>
<evidence type="ECO:0000313" key="2">
    <source>
        <dbReference type="WBParaSite" id="Csp11.Scaffold629.g15508.t1"/>
    </source>
</evidence>
<protein>
    <submittedName>
        <fullName evidence="2">Enhancer of polycomb-like protein 1</fullName>
    </submittedName>
</protein>
<name>A0A1I7U712_9PELO</name>
<dbReference type="WBParaSite" id="Csp11.Scaffold629.g15508.t1">
    <property type="protein sequence ID" value="Csp11.Scaffold629.g15508.t1"/>
    <property type="gene ID" value="Csp11.Scaffold629.g15508"/>
</dbReference>
<dbReference type="eggNOG" id="KOG3713">
    <property type="taxonomic scope" value="Eukaryota"/>
</dbReference>
<dbReference type="STRING" id="1561998.A0A1I7U712"/>
<sequence length="125" mass="14061">MLSYRLKRTCASQVRARGQNHYRHSLSAPESFHIPGDSPNISYISTLDLDYLAECGIQEPHYAKRIQAEENAAAQASNMERRVAFRPPPIGESRTSTTVHDSGIQIVDLVRIALFCFQEPMLTLT</sequence>
<accession>A0A1I7U712</accession>
<proteinExistence type="predicted"/>